<dbReference type="InterPro" id="IPR029055">
    <property type="entry name" value="Ntn_hydrolases_N"/>
</dbReference>
<organism evidence="12 13">
    <name type="scientific">Marivirga lumbricoides</name>
    <dbReference type="NCBI Taxonomy" id="1046115"/>
    <lineage>
        <taxon>Bacteria</taxon>
        <taxon>Pseudomonadati</taxon>
        <taxon>Bacteroidota</taxon>
        <taxon>Cytophagia</taxon>
        <taxon>Cytophagales</taxon>
        <taxon>Marivirgaceae</taxon>
        <taxon>Marivirga</taxon>
    </lineage>
</organism>
<feature type="active site" description="For GATase activity" evidence="8">
    <location>
        <position position="2"/>
    </location>
</feature>
<keyword evidence="4 9" id="KW-0547">Nucleotide-binding</keyword>
<dbReference type="InterPro" id="IPR006426">
    <property type="entry name" value="Asn_synth_AEB"/>
</dbReference>
<dbReference type="NCBIfam" id="TIGR01536">
    <property type="entry name" value="asn_synth_AEB"/>
    <property type="match status" value="1"/>
</dbReference>
<dbReference type="InterPro" id="IPR017932">
    <property type="entry name" value="GATase_2_dom"/>
</dbReference>
<keyword evidence="6 8" id="KW-0315">Glutamine amidotransferase</keyword>
<comment type="catalytic activity">
    <reaction evidence="7">
        <text>L-aspartate + L-glutamine + ATP + H2O = L-asparagine + L-glutamate + AMP + diphosphate + H(+)</text>
        <dbReference type="Rhea" id="RHEA:12228"/>
        <dbReference type="ChEBI" id="CHEBI:15377"/>
        <dbReference type="ChEBI" id="CHEBI:15378"/>
        <dbReference type="ChEBI" id="CHEBI:29985"/>
        <dbReference type="ChEBI" id="CHEBI:29991"/>
        <dbReference type="ChEBI" id="CHEBI:30616"/>
        <dbReference type="ChEBI" id="CHEBI:33019"/>
        <dbReference type="ChEBI" id="CHEBI:58048"/>
        <dbReference type="ChEBI" id="CHEBI:58359"/>
        <dbReference type="ChEBI" id="CHEBI:456215"/>
        <dbReference type="EC" id="6.3.5.4"/>
    </reaction>
</comment>
<evidence type="ECO:0000256" key="1">
    <source>
        <dbReference type="ARBA" id="ARBA00005187"/>
    </source>
</evidence>
<evidence type="ECO:0000256" key="3">
    <source>
        <dbReference type="ARBA" id="ARBA00012737"/>
    </source>
</evidence>
<dbReference type="Gene3D" id="3.60.20.10">
    <property type="entry name" value="Glutamine Phosphoribosylpyrophosphate, subunit 1, domain 1"/>
    <property type="match status" value="1"/>
</dbReference>
<evidence type="ECO:0000259" key="11">
    <source>
        <dbReference type="PROSITE" id="PS51278"/>
    </source>
</evidence>
<protein>
    <recommendedName>
        <fullName evidence="3">asparagine synthase (glutamine-hydrolyzing)</fullName>
        <ecNumber evidence="3">6.3.5.4</ecNumber>
    </recommendedName>
</protein>
<dbReference type="SUPFAM" id="SSF56235">
    <property type="entry name" value="N-terminal nucleophile aminohydrolases (Ntn hydrolases)"/>
    <property type="match status" value="1"/>
</dbReference>
<evidence type="ECO:0000313" key="13">
    <source>
        <dbReference type="Proteomes" id="UP000240608"/>
    </source>
</evidence>
<feature type="site" description="Important for beta-aspartyl-AMP intermediate formation" evidence="10">
    <location>
        <position position="373"/>
    </location>
</feature>
<dbReference type="PANTHER" id="PTHR43284:SF1">
    <property type="entry name" value="ASPARAGINE SYNTHETASE"/>
    <property type="match status" value="1"/>
</dbReference>
<dbReference type="InterPro" id="IPR014729">
    <property type="entry name" value="Rossmann-like_a/b/a_fold"/>
</dbReference>
<evidence type="ECO:0000256" key="5">
    <source>
        <dbReference type="ARBA" id="ARBA00022840"/>
    </source>
</evidence>
<evidence type="ECO:0000256" key="9">
    <source>
        <dbReference type="PIRSR" id="PIRSR001589-2"/>
    </source>
</evidence>
<reference evidence="12 13" key="1">
    <citation type="submission" date="2018-03" db="EMBL/GenBank/DDBJ databases">
        <title>Cross-interface Injection: A General Nanoliter Liquid Handling Method Applied to Single Cells Genome Amplification Automated Nanoliter Liquid Handling Applied to Single Cell Multiple Displacement Amplification.</title>
        <authorList>
            <person name="Yun J."/>
            <person name="Xu P."/>
            <person name="Xu J."/>
            <person name="Dai X."/>
            <person name="Wang Y."/>
            <person name="Zheng X."/>
            <person name="Cao C."/>
            <person name="Yi Q."/>
            <person name="Zhu Y."/>
            <person name="Wang L."/>
            <person name="Dong Z."/>
            <person name="Huang Y."/>
            <person name="Huang L."/>
            <person name="Du W."/>
        </authorList>
    </citation>
    <scope>NUCLEOTIDE SEQUENCE [LARGE SCALE GENOMIC DNA]</scope>
    <source>
        <strain evidence="12 13">Z-D1-2</strain>
    </source>
</reference>
<sequence length="594" mass="67634">MCGIGGILFSKDSDEPLLKRAKQIEQAQLHRGPDDRQTAVHQNHAFCHQRLALLDEKGGKQPFYDASERYLIVYNGEIYNYEDLRKELSNTYQFITRSDTEVVLAAYLVWGEDCLNRFIGMFSFLIWDTHTETAFAAVDPLSVKPFVYYQAGEEFVFASEVKGILASLDRKPSICIEALTEYVVAPMLSGVENTIYRGIAILQGGEKLHISKDKVVRSSYYNFTQRQGTSTREQFIRYLGYNLEESIRMALKADFPVASFFSGGLDSSILSALALRNKTAGHRAFTVKFQDHEKIIFSKSSIVNSDDFPYAKQLAEDLKLPMQAVTMTNKSILSALNKLAIINDRIPAWEQEFSQHFLSQAASKDFKAVLVGDAADETNYGYFFLLNPQVNHSPSGLLQRFGGEQRASLLSKKIQKEVHPTAFLNKKYTQLVERNGFSFSGNQQDKILAMSCLIYKRWLGRLLHNGDIHSMNFGLEARVPFANKNLLEVVSHIGPEMGFKNENEKYLLRTVAKNWLPDYITNRKKSALPRDPRLGAQYQTVLKSLLLQMDDFVEDYLNLNTLSALCELKTIEENDRMMLFNMICLLKRVQHDAE</sequence>
<gene>
    <name evidence="12" type="primary">asnB</name>
    <name evidence="12" type="ORF">C9994_03105</name>
</gene>
<dbReference type="GO" id="GO:0005524">
    <property type="term" value="F:ATP binding"/>
    <property type="evidence" value="ECO:0007669"/>
    <property type="project" value="UniProtKB-KW"/>
</dbReference>
<evidence type="ECO:0000256" key="8">
    <source>
        <dbReference type="PIRSR" id="PIRSR001589-1"/>
    </source>
</evidence>
<dbReference type="Gene3D" id="3.40.50.620">
    <property type="entry name" value="HUPs"/>
    <property type="match status" value="1"/>
</dbReference>
<evidence type="ECO:0000313" key="12">
    <source>
        <dbReference type="EMBL" id="PTB97388.1"/>
    </source>
</evidence>
<dbReference type="PROSITE" id="PS51278">
    <property type="entry name" value="GATASE_TYPE_2"/>
    <property type="match status" value="1"/>
</dbReference>
<dbReference type="GO" id="GO:0004066">
    <property type="term" value="F:asparagine synthase (glutamine-hydrolyzing) activity"/>
    <property type="evidence" value="ECO:0007669"/>
    <property type="project" value="UniProtKB-EC"/>
</dbReference>
<feature type="binding site" evidence="9">
    <location>
        <position position="99"/>
    </location>
    <ligand>
        <name>L-glutamine</name>
        <dbReference type="ChEBI" id="CHEBI:58359"/>
    </ligand>
</feature>
<name>A0A2T4DUI9_9BACT</name>
<accession>A0A2T4DUI9</accession>
<dbReference type="InterPro" id="IPR033738">
    <property type="entry name" value="AsnB_N"/>
</dbReference>
<evidence type="ECO:0000256" key="4">
    <source>
        <dbReference type="ARBA" id="ARBA00022741"/>
    </source>
</evidence>
<dbReference type="InterPro" id="IPR051786">
    <property type="entry name" value="ASN_synthetase/amidase"/>
</dbReference>
<evidence type="ECO:0000256" key="7">
    <source>
        <dbReference type="ARBA" id="ARBA00048741"/>
    </source>
</evidence>
<evidence type="ECO:0000256" key="10">
    <source>
        <dbReference type="PIRSR" id="PIRSR001589-3"/>
    </source>
</evidence>
<dbReference type="AlphaFoldDB" id="A0A2T4DUI9"/>
<feature type="domain" description="Glutamine amidotransferase type-2" evidence="11">
    <location>
        <begin position="2"/>
        <end position="213"/>
    </location>
</feature>
<keyword evidence="5 9" id="KW-0067">ATP-binding</keyword>
<dbReference type="EC" id="6.3.5.4" evidence="3"/>
<dbReference type="Proteomes" id="UP000240608">
    <property type="component" value="Unassembled WGS sequence"/>
</dbReference>
<dbReference type="InterPro" id="IPR001962">
    <property type="entry name" value="Asn_synthase"/>
</dbReference>
<comment type="pathway">
    <text evidence="1">Amino-acid biosynthesis; L-asparagine biosynthesis; L-asparagine from L-aspartate (L-Gln route): step 1/1.</text>
</comment>
<dbReference type="CDD" id="cd00712">
    <property type="entry name" value="AsnB"/>
    <property type="match status" value="1"/>
</dbReference>
<keyword evidence="8" id="KW-0028">Amino-acid biosynthesis</keyword>
<evidence type="ECO:0000256" key="6">
    <source>
        <dbReference type="ARBA" id="ARBA00022962"/>
    </source>
</evidence>
<dbReference type="PIRSF" id="PIRSF001589">
    <property type="entry name" value="Asn_synthetase_glu-h"/>
    <property type="match status" value="1"/>
</dbReference>
<evidence type="ECO:0000256" key="2">
    <source>
        <dbReference type="ARBA" id="ARBA00005752"/>
    </source>
</evidence>
<dbReference type="Pfam" id="PF00733">
    <property type="entry name" value="Asn_synthase"/>
    <property type="match status" value="1"/>
</dbReference>
<comment type="similarity">
    <text evidence="2">Belongs to the asparagine synthetase family.</text>
</comment>
<dbReference type="PANTHER" id="PTHR43284">
    <property type="entry name" value="ASPARAGINE SYNTHETASE (GLUTAMINE-HYDROLYZING)"/>
    <property type="match status" value="1"/>
</dbReference>
<proteinExistence type="inferred from homology"/>
<dbReference type="SUPFAM" id="SSF52402">
    <property type="entry name" value="Adenine nucleotide alpha hydrolases-like"/>
    <property type="match status" value="1"/>
</dbReference>
<keyword evidence="8" id="KW-0061">Asparagine biosynthesis</keyword>
<dbReference type="GO" id="GO:0005829">
    <property type="term" value="C:cytosol"/>
    <property type="evidence" value="ECO:0007669"/>
    <property type="project" value="TreeGrafter"/>
</dbReference>
<dbReference type="CDD" id="cd01991">
    <property type="entry name" value="Asn_synthase_B_C"/>
    <property type="match status" value="1"/>
</dbReference>
<dbReference type="Pfam" id="PF13537">
    <property type="entry name" value="GATase_7"/>
    <property type="match status" value="1"/>
</dbReference>
<dbReference type="EMBL" id="PYVU01000015">
    <property type="protein sequence ID" value="PTB97388.1"/>
    <property type="molecule type" value="Genomic_DNA"/>
</dbReference>
<comment type="caution">
    <text evidence="12">The sequence shown here is derived from an EMBL/GenBank/DDBJ whole genome shotgun (WGS) entry which is preliminary data.</text>
</comment>
<dbReference type="GO" id="GO:0006529">
    <property type="term" value="P:asparagine biosynthetic process"/>
    <property type="evidence" value="ECO:0007669"/>
    <property type="project" value="UniProtKB-KW"/>
</dbReference>